<comment type="caution">
    <text evidence="1">The sequence shown here is derived from an EMBL/GenBank/DDBJ whole genome shotgun (WGS) entry which is preliminary data.</text>
</comment>
<evidence type="ECO:0000313" key="1">
    <source>
        <dbReference type="EMBL" id="KAK6543020.1"/>
    </source>
</evidence>
<dbReference type="EMBL" id="JAVHJO010000002">
    <property type="protein sequence ID" value="KAK6543020.1"/>
    <property type="molecule type" value="Genomic_DNA"/>
</dbReference>
<protein>
    <recommendedName>
        <fullName evidence="3">Clavaminate synthase-like protein</fullName>
    </recommendedName>
</protein>
<proteinExistence type="predicted"/>
<name>A0AAV9XLQ4_9PEZI</name>
<keyword evidence="2" id="KW-1185">Reference proteome</keyword>
<sequence length="372" mass="41809">MTLTTNIKSLPDFKIIPYNTNTSPSAGQQPQPQPPLKLLRTSSWIYYGPLLPLKVIDENTQEYDDTQFPPSYHTWHSATITSNLSAKNILDQNFYNSSSSSVGSTSSDASGEGINSDIRGEKLIKYLHPFLSFAHEFIKSAGLEHYWLTIRATLPNEDFNTPRWHTDDDFFQGGSRTMMGSCSSGDNCNNKAHRHHYHPHNNNKGLKTDTDIKGNKWNLNLFQNTHKEERTQWKLVSTLLGPGTLFQTNNPTARSVQRSVKEEFKNSPDHTCTSITCLGCASTAENVRAKLAERLKNTERIQAQIGECCFLKVGTGNGAVHSEPRMDGGERVFVNIIPGKEEELREVMGRWGMEEYPRAWSLGVPLGFDLTL</sequence>
<organism evidence="1 2">
    <name type="scientific">Orbilia ellipsospora</name>
    <dbReference type="NCBI Taxonomy" id="2528407"/>
    <lineage>
        <taxon>Eukaryota</taxon>
        <taxon>Fungi</taxon>
        <taxon>Dikarya</taxon>
        <taxon>Ascomycota</taxon>
        <taxon>Pezizomycotina</taxon>
        <taxon>Orbiliomycetes</taxon>
        <taxon>Orbiliales</taxon>
        <taxon>Orbiliaceae</taxon>
        <taxon>Orbilia</taxon>
    </lineage>
</organism>
<evidence type="ECO:0000313" key="2">
    <source>
        <dbReference type="Proteomes" id="UP001365542"/>
    </source>
</evidence>
<evidence type="ECO:0008006" key="3">
    <source>
        <dbReference type="Google" id="ProtNLM"/>
    </source>
</evidence>
<gene>
    <name evidence="1" type="ORF">TWF694_006950</name>
</gene>
<dbReference type="AlphaFoldDB" id="A0AAV9XLQ4"/>
<dbReference type="Proteomes" id="UP001365542">
    <property type="component" value="Unassembled WGS sequence"/>
</dbReference>
<accession>A0AAV9XLQ4</accession>
<reference evidence="1 2" key="1">
    <citation type="submission" date="2019-10" db="EMBL/GenBank/DDBJ databases">
        <authorList>
            <person name="Palmer J.M."/>
        </authorList>
    </citation>
    <scope>NUCLEOTIDE SEQUENCE [LARGE SCALE GENOMIC DNA]</scope>
    <source>
        <strain evidence="1 2">TWF694</strain>
    </source>
</reference>